<dbReference type="EMBL" id="KK365163">
    <property type="protein sequence ID" value="KCZ80755.1"/>
    <property type="molecule type" value="Genomic_DNA"/>
</dbReference>
<name>A0A059F0Q2_9MICR</name>
<dbReference type="VEuPathDB" id="MicrosporidiaDB:H312_01813"/>
<sequence length="266" mass="31548">MIQYLILLVLMLVVFIMFLIKQSRSNRADYEDNPQIIEQKSVEKLIIDIIELLITLTDISFYSNKKIGKLMREYFKNRNKEIVKYLYENVNLQFLHTHKSCEIFKYIIYECVKENGFTIDFYSNPQCKVQGDGDINLLLRFLAYSAPKKNFRGITQLTISPFIEIEYSLSISDSLNKYAMSKNLGSSVDGPLFLTIFFKNLVAPKKIQKNNLKYLFFLNYRFYLMVVYKNNEVVVLKNEDLSNYNSFYVSMVIYKIEKEHNHNFFN</sequence>
<gene>
    <name evidence="2" type="ORF">H312_01813</name>
</gene>
<evidence type="ECO:0000256" key="1">
    <source>
        <dbReference type="SAM" id="SignalP"/>
    </source>
</evidence>
<evidence type="ECO:0000313" key="3">
    <source>
        <dbReference type="Proteomes" id="UP000030655"/>
    </source>
</evidence>
<dbReference type="AlphaFoldDB" id="A0A059F0Q2"/>
<accession>A0A059F0Q2</accession>
<feature type="signal peptide" evidence="1">
    <location>
        <begin position="1"/>
        <end position="25"/>
    </location>
</feature>
<keyword evidence="3" id="KW-1185">Reference proteome</keyword>
<evidence type="ECO:0000313" key="2">
    <source>
        <dbReference type="EMBL" id="KCZ80755.1"/>
    </source>
</evidence>
<dbReference type="OrthoDB" id="10294589at2759"/>
<feature type="chain" id="PRO_5001577663" evidence="1">
    <location>
        <begin position="26"/>
        <end position="266"/>
    </location>
</feature>
<reference evidence="2 3" key="2">
    <citation type="submission" date="2014-03" db="EMBL/GenBank/DDBJ databases">
        <title>The Genome Sequence of Anncaliia algerae insect isolate PRA339.</title>
        <authorList>
            <consortium name="The Broad Institute Genome Sequencing Platform"/>
            <consortium name="The Broad Institute Genome Sequencing Center for Infectious Disease"/>
            <person name="Cuomo C."/>
            <person name="Becnel J."/>
            <person name="Sanscrainte N."/>
            <person name="Walker B."/>
            <person name="Young S.K."/>
            <person name="Zeng Q."/>
            <person name="Gargeya S."/>
            <person name="Fitzgerald M."/>
            <person name="Haas B."/>
            <person name="Abouelleil A."/>
            <person name="Alvarado L."/>
            <person name="Arachchi H.M."/>
            <person name="Berlin A.M."/>
            <person name="Chapman S.B."/>
            <person name="Dewar J."/>
            <person name="Goldberg J."/>
            <person name="Griggs A."/>
            <person name="Gujja S."/>
            <person name="Hansen M."/>
            <person name="Howarth C."/>
            <person name="Imamovic A."/>
            <person name="Larimer J."/>
            <person name="McCowan C."/>
            <person name="Murphy C."/>
            <person name="Neiman D."/>
            <person name="Pearson M."/>
            <person name="Priest M."/>
            <person name="Roberts A."/>
            <person name="Saif S."/>
            <person name="Shea T."/>
            <person name="Sisk P."/>
            <person name="Sykes S."/>
            <person name="Wortman J."/>
            <person name="Nusbaum C."/>
            <person name="Birren B."/>
        </authorList>
    </citation>
    <scope>NUCLEOTIDE SEQUENCE [LARGE SCALE GENOMIC DNA]</scope>
    <source>
        <strain evidence="2 3">PRA339</strain>
    </source>
</reference>
<protein>
    <submittedName>
        <fullName evidence="2">Uncharacterized protein</fullName>
    </submittedName>
</protein>
<reference evidence="3" key="1">
    <citation type="submission" date="2013-02" db="EMBL/GenBank/DDBJ databases">
        <authorList>
            <consortium name="The Broad Institute Genome Sequencing Platform"/>
            <person name="Cuomo C."/>
            <person name="Becnel J."/>
            <person name="Sanscrainte N."/>
            <person name="Walker B."/>
            <person name="Young S.K."/>
            <person name="Zeng Q."/>
            <person name="Gargeya S."/>
            <person name="Fitzgerald M."/>
            <person name="Haas B."/>
            <person name="Abouelleil A."/>
            <person name="Alvarado L."/>
            <person name="Arachchi H.M."/>
            <person name="Berlin A.M."/>
            <person name="Chapman S.B."/>
            <person name="Dewar J."/>
            <person name="Goldberg J."/>
            <person name="Griggs A."/>
            <person name="Gujja S."/>
            <person name="Hansen M."/>
            <person name="Howarth C."/>
            <person name="Imamovic A."/>
            <person name="Larimer J."/>
            <person name="McCowan C."/>
            <person name="Murphy C."/>
            <person name="Neiman D."/>
            <person name="Pearson M."/>
            <person name="Priest M."/>
            <person name="Roberts A."/>
            <person name="Saif S."/>
            <person name="Shea T."/>
            <person name="Sisk P."/>
            <person name="Sykes S."/>
            <person name="Wortman J."/>
            <person name="Nusbaum C."/>
            <person name="Birren B."/>
        </authorList>
    </citation>
    <scope>NUCLEOTIDE SEQUENCE [LARGE SCALE GENOMIC DNA]</scope>
    <source>
        <strain evidence="3">PRA339</strain>
    </source>
</reference>
<proteinExistence type="predicted"/>
<dbReference type="HOGENOM" id="CLU_1045752_0_0_1"/>
<organism evidence="2 3">
    <name type="scientific">Anncaliia algerae PRA339</name>
    <dbReference type="NCBI Taxonomy" id="1288291"/>
    <lineage>
        <taxon>Eukaryota</taxon>
        <taxon>Fungi</taxon>
        <taxon>Fungi incertae sedis</taxon>
        <taxon>Microsporidia</taxon>
        <taxon>Tubulinosematoidea</taxon>
        <taxon>Tubulinosematidae</taxon>
        <taxon>Anncaliia</taxon>
    </lineage>
</organism>
<dbReference type="Proteomes" id="UP000030655">
    <property type="component" value="Unassembled WGS sequence"/>
</dbReference>
<keyword evidence="1" id="KW-0732">Signal</keyword>